<feature type="transmembrane region" description="Helical" evidence="1">
    <location>
        <begin position="29"/>
        <end position="47"/>
    </location>
</feature>
<name>A0A9P0JEA3_APHGO</name>
<sequence length="142" mass="16907">MSRSPPCAGRTCIYNKGSNNITIRNSMDLFFFFMGVWCGFVAAVRYGERFDFLLKLRRRPVVCVYYTRLQYIRTYIIRVYLLLLLFKRIRTYPTRRRIRKCLPGSPSDVSTTRKCRRRRPVFYCARPSSDLRPPGRHAGRHL</sequence>
<keyword evidence="1" id="KW-0472">Membrane</keyword>
<accession>A0A9P0JEA3</accession>
<keyword evidence="1" id="KW-1133">Transmembrane helix</keyword>
<evidence type="ECO:0000313" key="2">
    <source>
        <dbReference type="EMBL" id="CAH1733160.1"/>
    </source>
</evidence>
<dbReference type="Proteomes" id="UP001154329">
    <property type="component" value="Chromosome 3"/>
</dbReference>
<keyword evidence="3" id="KW-1185">Reference proteome</keyword>
<reference evidence="2" key="1">
    <citation type="submission" date="2022-02" db="EMBL/GenBank/DDBJ databases">
        <authorList>
            <person name="King R."/>
        </authorList>
    </citation>
    <scope>NUCLEOTIDE SEQUENCE</scope>
</reference>
<evidence type="ECO:0000313" key="3">
    <source>
        <dbReference type="Proteomes" id="UP001154329"/>
    </source>
</evidence>
<proteinExistence type="predicted"/>
<gene>
    <name evidence="2" type="ORF">APHIGO_LOCUS9515</name>
</gene>
<protein>
    <submittedName>
        <fullName evidence="2">Uncharacterized protein</fullName>
    </submittedName>
</protein>
<keyword evidence="1" id="KW-0812">Transmembrane</keyword>
<dbReference type="AlphaFoldDB" id="A0A9P0JEA3"/>
<dbReference type="EMBL" id="OU899036">
    <property type="protein sequence ID" value="CAH1733160.1"/>
    <property type="molecule type" value="Genomic_DNA"/>
</dbReference>
<feature type="transmembrane region" description="Helical" evidence="1">
    <location>
        <begin position="67"/>
        <end position="86"/>
    </location>
</feature>
<reference evidence="2" key="2">
    <citation type="submission" date="2022-10" db="EMBL/GenBank/DDBJ databases">
        <authorList>
            <consortium name="ENA_rothamsted_submissions"/>
            <consortium name="culmorum"/>
            <person name="King R."/>
        </authorList>
    </citation>
    <scope>NUCLEOTIDE SEQUENCE</scope>
</reference>
<organism evidence="2 3">
    <name type="scientific">Aphis gossypii</name>
    <name type="common">Cotton aphid</name>
    <dbReference type="NCBI Taxonomy" id="80765"/>
    <lineage>
        <taxon>Eukaryota</taxon>
        <taxon>Metazoa</taxon>
        <taxon>Ecdysozoa</taxon>
        <taxon>Arthropoda</taxon>
        <taxon>Hexapoda</taxon>
        <taxon>Insecta</taxon>
        <taxon>Pterygota</taxon>
        <taxon>Neoptera</taxon>
        <taxon>Paraneoptera</taxon>
        <taxon>Hemiptera</taxon>
        <taxon>Sternorrhyncha</taxon>
        <taxon>Aphidomorpha</taxon>
        <taxon>Aphidoidea</taxon>
        <taxon>Aphididae</taxon>
        <taxon>Aphidini</taxon>
        <taxon>Aphis</taxon>
        <taxon>Aphis</taxon>
    </lineage>
</organism>
<evidence type="ECO:0000256" key="1">
    <source>
        <dbReference type="SAM" id="Phobius"/>
    </source>
</evidence>